<evidence type="ECO:0000313" key="1">
    <source>
        <dbReference type="EMBL" id="CAJ1965083.1"/>
    </source>
</evidence>
<keyword evidence="2" id="KW-1185">Reference proteome</keyword>
<protein>
    <recommendedName>
        <fullName evidence="3">Thioesterase domain-containing protein</fullName>
    </recommendedName>
</protein>
<proteinExistence type="predicted"/>
<evidence type="ECO:0000313" key="2">
    <source>
        <dbReference type="Proteomes" id="UP001295423"/>
    </source>
</evidence>
<dbReference type="AlphaFoldDB" id="A0AAD2G7G7"/>
<dbReference type="SUPFAM" id="SSF54637">
    <property type="entry name" value="Thioesterase/thiol ester dehydrase-isomerase"/>
    <property type="match status" value="1"/>
</dbReference>
<reference evidence="1" key="1">
    <citation type="submission" date="2023-08" db="EMBL/GenBank/DDBJ databases">
        <authorList>
            <person name="Audoor S."/>
            <person name="Bilcke G."/>
        </authorList>
    </citation>
    <scope>NUCLEOTIDE SEQUENCE</scope>
</reference>
<accession>A0AAD2G7G7</accession>
<dbReference type="Gene3D" id="3.10.129.10">
    <property type="entry name" value="Hotdog Thioesterase"/>
    <property type="match status" value="2"/>
</dbReference>
<organism evidence="1 2">
    <name type="scientific">Cylindrotheca closterium</name>
    <dbReference type="NCBI Taxonomy" id="2856"/>
    <lineage>
        <taxon>Eukaryota</taxon>
        <taxon>Sar</taxon>
        <taxon>Stramenopiles</taxon>
        <taxon>Ochrophyta</taxon>
        <taxon>Bacillariophyta</taxon>
        <taxon>Bacillariophyceae</taxon>
        <taxon>Bacillariophycidae</taxon>
        <taxon>Bacillariales</taxon>
        <taxon>Bacillariaceae</taxon>
        <taxon>Cylindrotheca</taxon>
    </lineage>
</organism>
<gene>
    <name evidence="1" type="ORF">CYCCA115_LOCUS20939</name>
</gene>
<name>A0AAD2G7G7_9STRA</name>
<sequence length="338" mass="37674">MTKERVLNFLKQGNLLTRIRRRAKPTDVFHGFEHSIGLSYQNIQMDRLSVDATKLSYRYPLGCKYVGNQRVLSPGLATALMDELSTQLIGGGALAPPGVSVSFHTHWFPRRLDKEDLDIEYVDIINTITKAGKTIAHTRTEFVTPDQQMIGYSTHVKFLPTGNFFLDTLMSSYPPWQSSALSNFANRWLPTASSTTTTEQDARSPATVAHELVQERLTMTSSELGKAQFQMTDEHTNGFGGLHGGCITMVMEKVAEPYAQEKLGGVNSIEMESLQVQFLAAGRGKPQLQVSCQTIDHIVQDDRQILMVRVDISQTKKDKTTIVLAQGTLKFTAPHLKK</sequence>
<evidence type="ECO:0008006" key="3">
    <source>
        <dbReference type="Google" id="ProtNLM"/>
    </source>
</evidence>
<dbReference type="InterPro" id="IPR029069">
    <property type="entry name" value="HotDog_dom_sf"/>
</dbReference>
<dbReference type="Proteomes" id="UP001295423">
    <property type="component" value="Unassembled WGS sequence"/>
</dbReference>
<dbReference type="EMBL" id="CAKOGP040002202">
    <property type="protein sequence ID" value="CAJ1965083.1"/>
    <property type="molecule type" value="Genomic_DNA"/>
</dbReference>
<comment type="caution">
    <text evidence="1">The sequence shown here is derived from an EMBL/GenBank/DDBJ whole genome shotgun (WGS) entry which is preliminary data.</text>
</comment>